<evidence type="ECO:0000256" key="9">
    <source>
        <dbReference type="ARBA" id="ARBA00022833"/>
    </source>
</evidence>
<name>A0A2H0NDU9_9BACT</name>
<dbReference type="GO" id="GO:0046872">
    <property type="term" value="F:metal ion binding"/>
    <property type="evidence" value="ECO:0007669"/>
    <property type="project" value="UniProtKB-KW"/>
</dbReference>
<keyword evidence="10 13" id="KW-1133">Transmembrane helix</keyword>
<dbReference type="InterPro" id="IPR008915">
    <property type="entry name" value="Peptidase_M50"/>
</dbReference>
<evidence type="ECO:0000259" key="14">
    <source>
        <dbReference type="Pfam" id="PF02163"/>
    </source>
</evidence>
<comment type="caution">
    <text evidence="15">The sequence shown here is derived from an EMBL/GenBank/DDBJ whole genome shotgun (WGS) entry which is preliminary data.</text>
</comment>
<evidence type="ECO:0000256" key="10">
    <source>
        <dbReference type="ARBA" id="ARBA00022989"/>
    </source>
</evidence>
<feature type="domain" description="Peptidase M50" evidence="14">
    <location>
        <begin position="127"/>
        <end position="162"/>
    </location>
</feature>
<dbReference type="Proteomes" id="UP000230564">
    <property type="component" value="Unassembled WGS sequence"/>
</dbReference>
<evidence type="ECO:0000256" key="1">
    <source>
        <dbReference type="ARBA" id="ARBA00001947"/>
    </source>
</evidence>
<evidence type="ECO:0000256" key="3">
    <source>
        <dbReference type="ARBA" id="ARBA00007931"/>
    </source>
</evidence>
<keyword evidence="7" id="KW-0479">Metal-binding</keyword>
<feature type="transmembrane region" description="Helical" evidence="13">
    <location>
        <begin position="12"/>
        <end position="39"/>
    </location>
</feature>
<evidence type="ECO:0000256" key="6">
    <source>
        <dbReference type="ARBA" id="ARBA00022692"/>
    </source>
</evidence>
<evidence type="ECO:0000256" key="13">
    <source>
        <dbReference type="SAM" id="Phobius"/>
    </source>
</evidence>
<keyword evidence="11" id="KW-0482">Metalloprotease</keyword>
<feature type="transmembrane region" description="Helical" evidence="13">
    <location>
        <begin position="124"/>
        <end position="145"/>
    </location>
</feature>
<accession>A0A2H0NDU9</accession>
<evidence type="ECO:0000256" key="11">
    <source>
        <dbReference type="ARBA" id="ARBA00023049"/>
    </source>
</evidence>
<dbReference type="Pfam" id="PF02163">
    <property type="entry name" value="Peptidase_M50"/>
    <property type="match status" value="1"/>
</dbReference>
<dbReference type="InterPro" id="IPR052348">
    <property type="entry name" value="Metallopeptidase_M50B"/>
</dbReference>
<comment type="cofactor">
    <cofactor evidence="1">
        <name>Zn(2+)</name>
        <dbReference type="ChEBI" id="CHEBI:29105"/>
    </cofactor>
</comment>
<dbReference type="GO" id="GO:0006508">
    <property type="term" value="P:proteolysis"/>
    <property type="evidence" value="ECO:0007669"/>
    <property type="project" value="UniProtKB-KW"/>
</dbReference>
<dbReference type="PANTHER" id="PTHR35864">
    <property type="entry name" value="ZINC METALLOPROTEASE MJ0611-RELATED"/>
    <property type="match status" value="1"/>
</dbReference>
<dbReference type="AlphaFoldDB" id="A0A2H0NDU9"/>
<keyword evidence="8" id="KW-0378">Hydrolase</keyword>
<evidence type="ECO:0000256" key="4">
    <source>
        <dbReference type="ARBA" id="ARBA00022475"/>
    </source>
</evidence>
<sequence>MLLNLLFQTPQMFLVIILAIVYALTIHEFAHAAAATYLGDNTAKYSGRLTFNPLAHLEFFGTLMLLLAGFGWGRPVPVNVYNLKWRRFGELAVSLAGPLSNFISVFFFIIIFRFLDPILPYDNLLFVFLAQLILINLILGIFNLIPIPPLDGSKVLFALLPDHLSDFKRRLSINGPWILLILLIMDNLLGFNIFGHIFDFFIRFINLFL</sequence>
<evidence type="ECO:0000256" key="5">
    <source>
        <dbReference type="ARBA" id="ARBA00022670"/>
    </source>
</evidence>
<keyword evidence="5 15" id="KW-0645">Protease</keyword>
<evidence type="ECO:0000256" key="12">
    <source>
        <dbReference type="ARBA" id="ARBA00023136"/>
    </source>
</evidence>
<reference evidence="15 16" key="1">
    <citation type="submission" date="2017-09" db="EMBL/GenBank/DDBJ databases">
        <title>Depth-based differentiation of microbial function through sediment-hosted aquifers and enrichment of novel symbionts in the deep terrestrial subsurface.</title>
        <authorList>
            <person name="Probst A.J."/>
            <person name="Ladd B."/>
            <person name="Jarett J.K."/>
            <person name="Geller-Mcgrath D.E."/>
            <person name="Sieber C.M."/>
            <person name="Emerson J.B."/>
            <person name="Anantharaman K."/>
            <person name="Thomas B.C."/>
            <person name="Malmstrom R."/>
            <person name="Stieglmeier M."/>
            <person name="Klingl A."/>
            <person name="Woyke T."/>
            <person name="Ryan C.M."/>
            <person name="Banfield J.F."/>
        </authorList>
    </citation>
    <scope>NUCLEOTIDE SEQUENCE [LARGE SCALE GENOMIC DNA]</scope>
    <source>
        <strain evidence="15">CG11_big_fil_rev_8_21_14_0_20_36_20</strain>
    </source>
</reference>
<dbReference type="InterPro" id="IPR044537">
    <property type="entry name" value="Rip2-like"/>
</dbReference>
<protein>
    <submittedName>
        <fullName evidence="15">Site-2 protease family protein</fullName>
    </submittedName>
</protein>
<feature type="transmembrane region" description="Helical" evidence="13">
    <location>
        <begin position="177"/>
        <end position="202"/>
    </location>
</feature>
<keyword evidence="9" id="KW-0862">Zinc</keyword>
<feature type="transmembrane region" description="Helical" evidence="13">
    <location>
        <begin position="51"/>
        <end position="72"/>
    </location>
</feature>
<dbReference type="GO" id="GO:0005886">
    <property type="term" value="C:plasma membrane"/>
    <property type="evidence" value="ECO:0007669"/>
    <property type="project" value="UniProtKB-SubCell"/>
</dbReference>
<organism evidence="15 16">
    <name type="scientific">Candidatus Komeilibacteria bacterium CG11_big_fil_rev_8_21_14_0_20_36_20</name>
    <dbReference type="NCBI Taxonomy" id="1974477"/>
    <lineage>
        <taxon>Bacteria</taxon>
        <taxon>Candidatus Komeiliibacteriota</taxon>
    </lineage>
</organism>
<dbReference type="EMBL" id="PCWQ01000007">
    <property type="protein sequence ID" value="PIR07044.1"/>
    <property type="molecule type" value="Genomic_DNA"/>
</dbReference>
<evidence type="ECO:0000256" key="7">
    <source>
        <dbReference type="ARBA" id="ARBA00022723"/>
    </source>
</evidence>
<comment type="similarity">
    <text evidence="3">Belongs to the peptidase M50B family.</text>
</comment>
<keyword evidence="12 13" id="KW-0472">Membrane</keyword>
<keyword evidence="6 13" id="KW-0812">Transmembrane</keyword>
<evidence type="ECO:0000256" key="2">
    <source>
        <dbReference type="ARBA" id="ARBA00004651"/>
    </source>
</evidence>
<keyword evidence="4" id="KW-1003">Cell membrane</keyword>
<proteinExistence type="inferred from homology"/>
<dbReference type="GO" id="GO:0008237">
    <property type="term" value="F:metallopeptidase activity"/>
    <property type="evidence" value="ECO:0007669"/>
    <property type="project" value="UniProtKB-KW"/>
</dbReference>
<evidence type="ECO:0000313" key="16">
    <source>
        <dbReference type="Proteomes" id="UP000230564"/>
    </source>
</evidence>
<comment type="subcellular location">
    <subcellularLocation>
        <location evidence="2">Cell membrane</location>
        <topology evidence="2">Multi-pass membrane protein</topology>
    </subcellularLocation>
</comment>
<evidence type="ECO:0000313" key="15">
    <source>
        <dbReference type="EMBL" id="PIR07044.1"/>
    </source>
</evidence>
<gene>
    <name evidence="15" type="ORF">COV55_01290</name>
</gene>
<feature type="transmembrane region" description="Helical" evidence="13">
    <location>
        <begin position="92"/>
        <end position="112"/>
    </location>
</feature>
<dbReference type="CDD" id="cd06158">
    <property type="entry name" value="S2P-M50_like_1"/>
    <property type="match status" value="1"/>
</dbReference>
<dbReference type="PANTHER" id="PTHR35864:SF1">
    <property type="entry name" value="ZINC METALLOPROTEASE YWHC-RELATED"/>
    <property type="match status" value="1"/>
</dbReference>
<evidence type="ECO:0000256" key="8">
    <source>
        <dbReference type="ARBA" id="ARBA00022801"/>
    </source>
</evidence>